<evidence type="ECO:0000313" key="2">
    <source>
        <dbReference type="EMBL" id="GAA4623201.1"/>
    </source>
</evidence>
<reference evidence="3" key="1">
    <citation type="journal article" date="2019" name="Int. J. Syst. Evol. Microbiol.">
        <title>The Global Catalogue of Microorganisms (GCM) 10K type strain sequencing project: providing services to taxonomists for standard genome sequencing and annotation.</title>
        <authorList>
            <consortium name="The Broad Institute Genomics Platform"/>
            <consortium name="The Broad Institute Genome Sequencing Center for Infectious Disease"/>
            <person name="Wu L."/>
            <person name="Ma J."/>
        </authorList>
    </citation>
    <scope>NUCLEOTIDE SEQUENCE [LARGE SCALE GENOMIC DNA]</scope>
    <source>
        <strain evidence="3">JCM 17939</strain>
    </source>
</reference>
<sequence>MTASMHRTTSRRALDDVDSTFRALVDDDVVPGLAYGVVDRAGSVHAAGHGVVRLGGAAPDAATAFRIASMTKSFTAASVMILADRGAVNLADPVGRYVPEFGAVRLPTSDSPQVTVGMLLSMSGGLPTDDPWADRQESMTREDFGRLLTGGVRFVGVPGTGFEYSNLGYAVLGCVVEAASGMPYREFVDRHLIRPLGMTATGFDTSVAAPGGVATGHFRFEESWRAVPFSGPGVFSAMGGLFSTIEDLTRWVRWLADAFPARDGTDAGPLRRASRRAMQQAHQAVAPPRTANAGDGFGPVTVGYGHGLMIQHDPTYGPVVAHNGGYPGFGSHMRWHPSTGLGVIVLTNARYVTGAAQATAALRTLLADRADPSAHAVLWPETVRARAAVERLLREWDTTVVDQWFADNLEMDLDLTHRRAQLKILIDEVGPLLEPAAPEEVIRSDSPAHVVWPVHGARGDIRCEIRLNPQDPPRIQTLKLTRDAS</sequence>
<feature type="domain" description="Beta-lactamase-related" evidence="1">
    <location>
        <begin position="17"/>
        <end position="363"/>
    </location>
</feature>
<evidence type="ECO:0000259" key="1">
    <source>
        <dbReference type="Pfam" id="PF00144"/>
    </source>
</evidence>
<name>A0ABP8U613_9ACTN</name>
<dbReference type="InterPro" id="IPR001466">
    <property type="entry name" value="Beta-lactam-related"/>
</dbReference>
<proteinExistence type="predicted"/>
<dbReference type="Proteomes" id="UP001501442">
    <property type="component" value="Unassembled WGS sequence"/>
</dbReference>
<dbReference type="SUPFAM" id="SSF56601">
    <property type="entry name" value="beta-lactamase/transpeptidase-like"/>
    <property type="match status" value="1"/>
</dbReference>
<dbReference type="EMBL" id="BAABHK010000002">
    <property type="protein sequence ID" value="GAA4623201.1"/>
    <property type="molecule type" value="Genomic_DNA"/>
</dbReference>
<dbReference type="PANTHER" id="PTHR46825:SF9">
    <property type="entry name" value="BETA-LACTAMASE-RELATED DOMAIN-CONTAINING PROTEIN"/>
    <property type="match status" value="1"/>
</dbReference>
<dbReference type="InterPro" id="IPR012338">
    <property type="entry name" value="Beta-lactam/transpept-like"/>
</dbReference>
<dbReference type="GO" id="GO:0016787">
    <property type="term" value="F:hydrolase activity"/>
    <property type="evidence" value="ECO:0007669"/>
    <property type="project" value="UniProtKB-KW"/>
</dbReference>
<dbReference type="InterPro" id="IPR050491">
    <property type="entry name" value="AmpC-like"/>
</dbReference>
<keyword evidence="2" id="KW-0378">Hydrolase</keyword>
<accession>A0ABP8U613</accession>
<evidence type="ECO:0000313" key="3">
    <source>
        <dbReference type="Proteomes" id="UP001501442"/>
    </source>
</evidence>
<keyword evidence="3" id="KW-1185">Reference proteome</keyword>
<dbReference type="Gene3D" id="3.40.710.10">
    <property type="entry name" value="DD-peptidase/beta-lactamase superfamily"/>
    <property type="match status" value="1"/>
</dbReference>
<comment type="caution">
    <text evidence="2">The sequence shown here is derived from an EMBL/GenBank/DDBJ whole genome shotgun (WGS) entry which is preliminary data.</text>
</comment>
<protein>
    <submittedName>
        <fullName evidence="2">Serine hydrolase domain-containing protein</fullName>
    </submittedName>
</protein>
<dbReference type="PANTHER" id="PTHR46825">
    <property type="entry name" value="D-ALANYL-D-ALANINE-CARBOXYPEPTIDASE/ENDOPEPTIDASE AMPH"/>
    <property type="match status" value="1"/>
</dbReference>
<dbReference type="Pfam" id="PF00144">
    <property type="entry name" value="Beta-lactamase"/>
    <property type="match status" value="1"/>
</dbReference>
<organism evidence="2 3">
    <name type="scientific">Actinoallomurus vinaceus</name>
    <dbReference type="NCBI Taxonomy" id="1080074"/>
    <lineage>
        <taxon>Bacteria</taxon>
        <taxon>Bacillati</taxon>
        <taxon>Actinomycetota</taxon>
        <taxon>Actinomycetes</taxon>
        <taxon>Streptosporangiales</taxon>
        <taxon>Thermomonosporaceae</taxon>
        <taxon>Actinoallomurus</taxon>
    </lineage>
</organism>
<gene>
    <name evidence="2" type="ORF">GCM10023196_018450</name>
</gene>